<gene>
    <name evidence="2" type="ORF">ACFO60_24540</name>
</gene>
<accession>A0ABV9CN31</accession>
<dbReference type="RefSeq" id="WP_380843871.1">
    <property type="nucleotide sequence ID" value="NZ_JBHSFP010000018.1"/>
</dbReference>
<protein>
    <submittedName>
        <fullName evidence="2">Cytochrome c biogenesis CcdA family protein</fullName>
    </submittedName>
</protein>
<sequence length="290" mass="29835">MSDLPLALAVTAGTIAAFNPCGFALLPAYLTALLADTSGKSTAAAGAAEAHDRGGVRRALALSAAMTAGFVTVFGLFGLLVTPLALSLGRYLPWVTIAIGLTLLALGGRLLSGREMLLRVPALRTRSLSHYGYGLSYAVASLSCTVGPFLAITSASLTSGGILGGLAVFFAYALGMGLVITLLSLAVALAHHTAVARMRRILPYVPRISGALLILAGLYVSYYGWYELRLFAGAVAGDPIIDSVTGVQGAVSGWLETLDPAWIAAALAVLLGAGFVARRLVRSRAGRESS</sequence>
<keyword evidence="3" id="KW-1185">Reference proteome</keyword>
<proteinExistence type="predicted"/>
<feature type="transmembrane region" description="Helical" evidence="1">
    <location>
        <begin position="6"/>
        <end position="30"/>
    </location>
</feature>
<dbReference type="InterPro" id="IPR051790">
    <property type="entry name" value="Cytochrome_c-biogenesis_DsbD"/>
</dbReference>
<keyword evidence="1" id="KW-0812">Transmembrane</keyword>
<organism evidence="2 3">
    <name type="scientific">Sphaerisporangium dianthi</name>
    <dbReference type="NCBI Taxonomy" id="1436120"/>
    <lineage>
        <taxon>Bacteria</taxon>
        <taxon>Bacillati</taxon>
        <taxon>Actinomycetota</taxon>
        <taxon>Actinomycetes</taxon>
        <taxon>Streptosporangiales</taxon>
        <taxon>Streptosporangiaceae</taxon>
        <taxon>Sphaerisporangium</taxon>
    </lineage>
</organism>
<comment type="caution">
    <text evidence="2">The sequence shown here is derived from an EMBL/GenBank/DDBJ whole genome shotgun (WGS) entry which is preliminary data.</text>
</comment>
<name>A0ABV9CN31_9ACTN</name>
<dbReference type="Proteomes" id="UP001596004">
    <property type="component" value="Unassembled WGS sequence"/>
</dbReference>
<evidence type="ECO:0000313" key="3">
    <source>
        <dbReference type="Proteomes" id="UP001596004"/>
    </source>
</evidence>
<feature type="transmembrane region" description="Helical" evidence="1">
    <location>
        <begin position="91"/>
        <end position="111"/>
    </location>
</feature>
<feature type="transmembrane region" description="Helical" evidence="1">
    <location>
        <begin position="59"/>
        <end position="85"/>
    </location>
</feature>
<feature type="transmembrane region" description="Helical" evidence="1">
    <location>
        <begin position="162"/>
        <end position="189"/>
    </location>
</feature>
<feature type="transmembrane region" description="Helical" evidence="1">
    <location>
        <begin position="201"/>
        <end position="222"/>
    </location>
</feature>
<dbReference type="PANTHER" id="PTHR31272">
    <property type="entry name" value="CYTOCHROME C-TYPE BIOGENESIS PROTEIN HI_1454-RELATED"/>
    <property type="match status" value="1"/>
</dbReference>
<dbReference type="EMBL" id="JBHSFP010000018">
    <property type="protein sequence ID" value="MFC4533944.1"/>
    <property type="molecule type" value="Genomic_DNA"/>
</dbReference>
<feature type="transmembrane region" description="Helical" evidence="1">
    <location>
        <begin position="131"/>
        <end position="150"/>
    </location>
</feature>
<keyword evidence="1" id="KW-0472">Membrane</keyword>
<evidence type="ECO:0000313" key="2">
    <source>
        <dbReference type="EMBL" id="MFC4533944.1"/>
    </source>
</evidence>
<feature type="transmembrane region" description="Helical" evidence="1">
    <location>
        <begin position="261"/>
        <end position="281"/>
    </location>
</feature>
<keyword evidence="1" id="KW-1133">Transmembrane helix</keyword>
<evidence type="ECO:0000256" key="1">
    <source>
        <dbReference type="SAM" id="Phobius"/>
    </source>
</evidence>
<dbReference type="PANTHER" id="PTHR31272:SF4">
    <property type="entry name" value="CYTOCHROME C-TYPE BIOGENESIS PROTEIN HI_1454-RELATED"/>
    <property type="match status" value="1"/>
</dbReference>
<reference evidence="3" key="1">
    <citation type="journal article" date="2019" name="Int. J. Syst. Evol. Microbiol.">
        <title>The Global Catalogue of Microorganisms (GCM) 10K type strain sequencing project: providing services to taxonomists for standard genome sequencing and annotation.</title>
        <authorList>
            <consortium name="The Broad Institute Genomics Platform"/>
            <consortium name="The Broad Institute Genome Sequencing Center for Infectious Disease"/>
            <person name="Wu L."/>
            <person name="Ma J."/>
        </authorList>
    </citation>
    <scope>NUCLEOTIDE SEQUENCE [LARGE SCALE GENOMIC DNA]</scope>
    <source>
        <strain evidence="3">CGMCC 4.7132</strain>
    </source>
</reference>